<gene>
    <name evidence="2" type="ORF">PRVXH_001801</name>
</gene>
<feature type="transmembrane region" description="Helical" evidence="1">
    <location>
        <begin position="275"/>
        <end position="296"/>
    </location>
</feature>
<name>A0AAU8HRZ1_9FIRM</name>
<accession>A0AAU8HRZ1</accession>
<protein>
    <submittedName>
        <fullName evidence="2">YhfT family protein</fullName>
    </submittedName>
</protein>
<evidence type="ECO:0000256" key="1">
    <source>
        <dbReference type="SAM" id="Phobius"/>
    </source>
</evidence>
<organism evidence="2">
    <name type="scientific">Proteinivorax hydrogeniformans</name>
    <dbReference type="NCBI Taxonomy" id="1826727"/>
    <lineage>
        <taxon>Bacteria</taxon>
        <taxon>Bacillati</taxon>
        <taxon>Bacillota</taxon>
        <taxon>Clostridia</taxon>
        <taxon>Eubacteriales</taxon>
        <taxon>Proteinivoracaceae</taxon>
        <taxon>Proteinivorax</taxon>
    </lineage>
</organism>
<feature type="transmembrane region" description="Helical" evidence="1">
    <location>
        <begin position="132"/>
        <end position="151"/>
    </location>
</feature>
<reference evidence="2" key="2">
    <citation type="submission" date="2024-06" db="EMBL/GenBank/DDBJ databases">
        <authorList>
            <person name="Petrova K.O."/>
            <person name="Toshchakov S.V."/>
            <person name="Boltjanskaja Y.V."/>
            <person name="Kevbrin V.V."/>
        </authorList>
    </citation>
    <scope>NUCLEOTIDE SEQUENCE</scope>
    <source>
        <strain evidence="2">Z-710</strain>
    </source>
</reference>
<keyword evidence="1" id="KW-0812">Transmembrane</keyword>
<feature type="transmembrane region" description="Helical" evidence="1">
    <location>
        <begin position="158"/>
        <end position="180"/>
    </location>
</feature>
<feature type="transmembrane region" description="Helical" evidence="1">
    <location>
        <begin position="186"/>
        <end position="207"/>
    </location>
</feature>
<reference evidence="2" key="1">
    <citation type="journal article" date="2018" name="Antonie Van Leeuwenhoek">
        <title>Proteinivorax hydrogeniformans sp. nov., an anaerobic, haloalkaliphilic bacterium fermenting proteinaceous compounds with high hydrogen production.</title>
        <authorList>
            <person name="Boltyanskaya Y."/>
            <person name="Detkova E."/>
            <person name="Pimenov N."/>
            <person name="Kevbrin V."/>
        </authorList>
    </citation>
    <scope>NUCLEOTIDE SEQUENCE</scope>
    <source>
        <strain evidence="2">Z-710</strain>
    </source>
</reference>
<evidence type="ECO:0000313" key="2">
    <source>
        <dbReference type="EMBL" id="XCI27877.1"/>
    </source>
</evidence>
<dbReference type="RefSeq" id="WP_353892455.1">
    <property type="nucleotide sequence ID" value="NZ_CP159485.1"/>
</dbReference>
<sequence length="424" mass="43402">MDLVVLALVGALAAVLANKGIAIFNDGLRPIMPENLEGRMSRKELAATSFAMSFGLVVGFGIPVSLGASIILIHSILLGTDIIGTATPEGNKGVVASAVIGALYGVGLYLGLEAVVNAFEKMPVNFLDDLGAVGAPVVVAFAAFPALAVGYQFGAKKGLFTLILSLLARQIAVVVSPISIAEGAEININPEGAGLIVGMAILLFFAIKEKPTEEESVDLAAIFSERVKRIKKNMPVLMVMGGLLSAATSYTLLAGDPISLNLMSEGQMTDAGLAALARSIGFIPLIASTAIATGVYGPAGMTFVFVVGIFVGNPLLAGILGALVIAVEVLFLDKTAKFLDRFPGIRNSGDNIRSAMSKLLEVALLVGGMNAANAIAPGIGFFAVAGLFILNDIAGKPVVRMAVGPIAAIGVGILANILSIVGLF</sequence>
<feature type="transmembrane region" description="Helical" evidence="1">
    <location>
        <begin position="402"/>
        <end position="423"/>
    </location>
</feature>
<feature type="transmembrane region" description="Helical" evidence="1">
    <location>
        <begin position="303"/>
        <end position="332"/>
    </location>
</feature>
<feature type="transmembrane region" description="Helical" evidence="1">
    <location>
        <begin position="46"/>
        <end position="73"/>
    </location>
</feature>
<keyword evidence="1" id="KW-0472">Membrane</keyword>
<keyword evidence="1" id="KW-1133">Transmembrane helix</keyword>
<dbReference type="EMBL" id="CP159485">
    <property type="protein sequence ID" value="XCI27877.1"/>
    <property type="molecule type" value="Genomic_DNA"/>
</dbReference>
<feature type="transmembrane region" description="Helical" evidence="1">
    <location>
        <begin position="94"/>
        <end position="112"/>
    </location>
</feature>
<proteinExistence type="predicted"/>
<feature type="transmembrane region" description="Helical" evidence="1">
    <location>
        <begin position="236"/>
        <end position="255"/>
    </location>
</feature>
<dbReference type="Pfam" id="PF10797">
    <property type="entry name" value="YhfT"/>
    <property type="match status" value="1"/>
</dbReference>
<dbReference type="InterPro" id="IPR019733">
    <property type="entry name" value="Uncharacterised_YhfT"/>
</dbReference>
<dbReference type="AlphaFoldDB" id="A0AAU8HRZ1"/>
<feature type="transmembrane region" description="Helical" evidence="1">
    <location>
        <begin position="362"/>
        <end position="390"/>
    </location>
</feature>